<organism evidence="1 2">
    <name type="scientific">Entomophthora muscae</name>
    <dbReference type="NCBI Taxonomy" id="34485"/>
    <lineage>
        <taxon>Eukaryota</taxon>
        <taxon>Fungi</taxon>
        <taxon>Fungi incertae sedis</taxon>
        <taxon>Zoopagomycota</taxon>
        <taxon>Entomophthoromycotina</taxon>
        <taxon>Entomophthoromycetes</taxon>
        <taxon>Entomophthorales</taxon>
        <taxon>Entomophthoraceae</taxon>
        <taxon>Entomophthora</taxon>
    </lineage>
</organism>
<dbReference type="Proteomes" id="UP001165960">
    <property type="component" value="Unassembled WGS sequence"/>
</dbReference>
<sequence>MFIEQEPKCLRKLINAPPLLSGKTFRVSMTGQSTEVLGGVLSSTKNPTGSTNILYVQRLYSAATKGFVALTQALLSLITSS</sequence>
<evidence type="ECO:0000313" key="1">
    <source>
        <dbReference type="EMBL" id="KAJ9075427.1"/>
    </source>
</evidence>
<dbReference type="EMBL" id="QTSX02002471">
    <property type="protein sequence ID" value="KAJ9075427.1"/>
    <property type="molecule type" value="Genomic_DNA"/>
</dbReference>
<reference evidence="1" key="1">
    <citation type="submission" date="2022-04" db="EMBL/GenBank/DDBJ databases">
        <title>Genome of the entomopathogenic fungus Entomophthora muscae.</title>
        <authorList>
            <person name="Elya C."/>
            <person name="Lovett B.R."/>
            <person name="Lee E."/>
            <person name="Macias A.M."/>
            <person name="Hajek A.E."/>
            <person name="De Bivort B.L."/>
            <person name="Kasson M.T."/>
            <person name="De Fine Licht H.H."/>
            <person name="Stajich J.E."/>
        </authorList>
    </citation>
    <scope>NUCLEOTIDE SEQUENCE</scope>
    <source>
        <strain evidence="1">Berkeley</strain>
    </source>
</reference>
<gene>
    <name evidence="1" type="ORF">DSO57_1036225</name>
</gene>
<accession>A0ACC2TLF3</accession>
<proteinExistence type="predicted"/>
<protein>
    <submittedName>
        <fullName evidence="1">Uncharacterized protein</fullName>
    </submittedName>
</protein>
<name>A0ACC2TLF3_9FUNG</name>
<comment type="caution">
    <text evidence="1">The sequence shown here is derived from an EMBL/GenBank/DDBJ whole genome shotgun (WGS) entry which is preliminary data.</text>
</comment>
<keyword evidence="2" id="KW-1185">Reference proteome</keyword>
<evidence type="ECO:0000313" key="2">
    <source>
        <dbReference type="Proteomes" id="UP001165960"/>
    </source>
</evidence>